<keyword evidence="2" id="KW-1185">Reference proteome</keyword>
<organism evidence="1 2">
    <name type="scientific">Streptomyces albiflavescens</name>
    <dbReference type="NCBI Taxonomy" id="1623582"/>
    <lineage>
        <taxon>Bacteria</taxon>
        <taxon>Bacillati</taxon>
        <taxon>Actinomycetota</taxon>
        <taxon>Actinomycetes</taxon>
        <taxon>Kitasatosporales</taxon>
        <taxon>Streptomycetaceae</taxon>
        <taxon>Streptomyces</taxon>
    </lineage>
</organism>
<dbReference type="EMBL" id="BMMM01000030">
    <property type="protein sequence ID" value="GGN94275.1"/>
    <property type="molecule type" value="Genomic_DNA"/>
</dbReference>
<proteinExistence type="predicted"/>
<evidence type="ECO:0000313" key="1">
    <source>
        <dbReference type="EMBL" id="GGN94275.1"/>
    </source>
</evidence>
<reference evidence="1 2" key="1">
    <citation type="journal article" date="2014" name="Int. J. Syst. Evol. Microbiol.">
        <title>Complete genome sequence of Corynebacterium casei LMG S-19264T (=DSM 44701T), isolated from a smear-ripened cheese.</title>
        <authorList>
            <consortium name="US DOE Joint Genome Institute (JGI-PGF)"/>
            <person name="Walter F."/>
            <person name="Albersmeier A."/>
            <person name="Kalinowski J."/>
            <person name="Ruckert C."/>
        </authorList>
    </citation>
    <scope>NUCLEOTIDE SEQUENCE [LARGE SCALE GENOMIC DNA]</scope>
    <source>
        <strain evidence="1 2">CGMCC 4.7111</strain>
    </source>
</reference>
<dbReference type="Proteomes" id="UP000600365">
    <property type="component" value="Unassembled WGS sequence"/>
</dbReference>
<protein>
    <recommendedName>
        <fullName evidence="3">Radical SAM protein</fullName>
    </recommendedName>
</protein>
<comment type="caution">
    <text evidence="1">The sequence shown here is derived from an EMBL/GenBank/DDBJ whole genome shotgun (WGS) entry which is preliminary data.</text>
</comment>
<evidence type="ECO:0008006" key="3">
    <source>
        <dbReference type="Google" id="ProtNLM"/>
    </source>
</evidence>
<gene>
    <name evidence="1" type="ORF">GCM10011579_093600</name>
</gene>
<name>A0A918DB05_9ACTN</name>
<sequence>MEGLKRLGNIADGLQLHTGGCTGCAFGQKDADGHPGGCTARRPMARLYQEAKAPRNMYCQHPDPEPTR</sequence>
<accession>A0A918DB05</accession>
<dbReference type="AlphaFoldDB" id="A0A918DB05"/>
<evidence type="ECO:0000313" key="2">
    <source>
        <dbReference type="Proteomes" id="UP000600365"/>
    </source>
</evidence>